<feature type="region of interest" description="Disordered" evidence="6">
    <location>
        <begin position="2226"/>
        <end position="2246"/>
    </location>
</feature>
<name>A0A2T9YSY3_9FUNG</name>
<evidence type="ECO:0000259" key="11">
    <source>
        <dbReference type="Pfam" id="PF16418"/>
    </source>
</evidence>
<dbReference type="GO" id="GO:0030015">
    <property type="term" value="C:CCR4-NOT core complex"/>
    <property type="evidence" value="ECO:0007669"/>
    <property type="project" value="InterPro"/>
</dbReference>
<keyword evidence="3" id="KW-0805">Transcription regulation</keyword>
<gene>
    <name evidence="13" type="ORF">BB559_002733</name>
</gene>
<proteinExistence type="predicted"/>
<evidence type="ECO:0000256" key="2">
    <source>
        <dbReference type="ARBA" id="ARBA00022491"/>
    </source>
</evidence>
<feature type="domain" description="CCR4-NOT transcription complex subunit 1-like NOT1 connector" evidence="12">
    <location>
        <begin position="1374"/>
        <end position="1525"/>
    </location>
</feature>
<keyword evidence="5" id="KW-0539">Nucleus</keyword>
<evidence type="ECO:0000313" key="13">
    <source>
        <dbReference type="EMBL" id="PVU95448.1"/>
    </source>
</evidence>
<feature type="domain" description="CCR4-NOT transcription complex subunit 1" evidence="8">
    <location>
        <begin position="1090"/>
        <end position="1232"/>
    </location>
</feature>
<feature type="region of interest" description="Disordered" evidence="6">
    <location>
        <begin position="1660"/>
        <end position="1757"/>
    </location>
</feature>
<evidence type="ECO:0000259" key="9">
    <source>
        <dbReference type="Pfam" id="PF16415"/>
    </source>
</evidence>
<evidence type="ECO:0000313" key="14">
    <source>
        <dbReference type="Proteomes" id="UP000245699"/>
    </source>
</evidence>
<organism evidence="13 14">
    <name type="scientific">Furculomyces boomerangus</name>
    <dbReference type="NCBI Taxonomy" id="61424"/>
    <lineage>
        <taxon>Eukaryota</taxon>
        <taxon>Fungi</taxon>
        <taxon>Fungi incertae sedis</taxon>
        <taxon>Zoopagomycota</taxon>
        <taxon>Kickxellomycotina</taxon>
        <taxon>Harpellomycetes</taxon>
        <taxon>Harpellales</taxon>
        <taxon>Harpellaceae</taxon>
        <taxon>Furculomyces</taxon>
    </lineage>
</organism>
<dbReference type="Pfam" id="PF25097">
    <property type="entry name" value="ARM_Cnot1"/>
    <property type="match status" value="1"/>
</dbReference>
<dbReference type="InterPro" id="IPR055454">
    <property type="entry name" value="CNOT1-like_NOT1_connector"/>
</dbReference>
<feature type="domain" description="CCR4-NOT transcription complex subunit 1 HEAT repeat" evidence="11">
    <location>
        <begin position="415"/>
        <end position="543"/>
    </location>
</feature>
<reference evidence="13 14" key="1">
    <citation type="journal article" date="2018" name="MBio">
        <title>Comparative Genomics Reveals the Core Gene Toolbox for the Fungus-Insect Symbiosis.</title>
        <authorList>
            <person name="Wang Y."/>
            <person name="Stata M."/>
            <person name="Wang W."/>
            <person name="Stajich J.E."/>
            <person name="White M.M."/>
            <person name="Moncalvo J.M."/>
        </authorList>
    </citation>
    <scope>NUCLEOTIDE SEQUENCE [LARGE SCALE GENOMIC DNA]</scope>
    <source>
        <strain evidence="13 14">AUS-77-4</strain>
    </source>
</reference>
<dbReference type="EMBL" id="MBFT01000187">
    <property type="protein sequence ID" value="PVU95448.1"/>
    <property type="molecule type" value="Genomic_DNA"/>
</dbReference>
<dbReference type="Pfam" id="PF16417">
    <property type="entry name" value="CNOT1_TTP_bind"/>
    <property type="match status" value="1"/>
</dbReference>
<evidence type="ECO:0000256" key="5">
    <source>
        <dbReference type="ARBA" id="ARBA00023242"/>
    </source>
</evidence>
<dbReference type="InterPro" id="IPR007196">
    <property type="entry name" value="CCR4-Not_Not1_C"/>
</dbReference>
<dbReference type="CDD" id="cd20710">
    <property type="entry name" value="NOT1_connector"/>
    <property type="match status" value="1"/>
</dbReference>
<dbReference type="InterPro" id="IPR040398">
    <property type="entry name" value="Not1"/>
</dbReference>
<dbReference type="GO" id="GO:0017148">
    <property type="term" value="P:negative regulation of translation"/>
    <property type="evidence" value="ECO:0007669"/>
    <property type="project" value="InterPro"/>
</dbReference>
<dbReference type="InterPro" id="IPR032193">
    <property type="entry name" value="CNOT1_TTP_bind"/>
</dbReference>
<sequence length="2246" mass="250188">MNANREVTSNSNNCKDYVIQCIFSKLFSENFSSHSPTLIEILNSIINHSRDIFSSNEISKDKDSQELFIQILFQVFDIDPELSSKHIGTENLHKVQFHQISDFVINNTEKDLPNSQKLAGLLGNSKNHILATKANHYLQQNSFDGIKDPRKNIVDISKINYFENKNKNITFNNYLTTTMDVIEILIGINPQDISNSDQLVSLLRKTFQFGDSNENRAFIDINLRMLNWIVSDEDRASRWNPNIVGETISSLTPQFSWDFVSQGIKQSKIIISGESGFEFIIRAWITAAGITSNSNDSFPLGDMCEGWADPKSKVTFLKKLLEIPELRRVKMDRGTEILTPAVEESLFIVNHQLAENMVASVWNSLNLILSLTQLLDTSCREQAQKLLELGNTEEPALITIGLVSLKVSNPQQQSLIQHNVARFLQKKLPNHLLFFELFRIIDRNMLVSVLCHLYRRGSGFLRPSLDILATTNIHLDLLLHLRPEELAMLDFVLELAVLANRRGYVVFEMWFLAMLTELGSDIIHPVLEVIQNKLQKENARQRGETISLSEIWVYEEFEIMFGALTQVAGSANNTASLKALYMQFMTLAPELKLLSDNDSKITDEKVEKDAETLFLQLYRGDLSLEKMLDILAELRDSPQKHQRRTYAYAVQYPIDEYKFFANYPEKELVTTACLVGQLVQRHMYTPSAEAAVVELVKTALLSSASSKTFQFGIVAMQQFSSRIETWPSFCIVVSQIPHIQQKDPETAKIIKSIMNSHLLPQNKLDNGESDDNSLLFNDVGDQRSATDKFTAIHPSGVVLPSYLQIQVEPSEQVSDKVQFVLNNLSSTNIESKTLELKPILEPKHSSWISLVLVKRASQEPNYHDIYHQFVDLLDIQVLRQFLIRETLLAINKLLNSESTISSSRDRGILGNLGLWLGGMTLLRDKPLIRNHISLKALLIQGYEADRLVVVIPFVCKVLKQSSQSQIFRPPNPWLMRNVSILIELYTTAELKLNLKFEIEVLCRALGLDIKTITPSQIIRDHVHRIVDALSHDLDSTNLLEQHQSSRNANPIAIPPAIPTLTSSDLTIDIVGALVQHAQFSTCSSLFHAQPSLKKIFYALSEKLIVDVIPIHIARAVYVATSATKDTVQRDFCGDSNEERMHRAAQLMARGLAGALVVSLCRDQLKSKMYMGLFEWLLSESLPENLASQLATGLVAENLDLACAIAEKEAIERASIQIDQLFNESYQARKKMRERTGQPFYDIGTHSSLIYPNDCPDVLRIKLSNVPPALIRVYEDFTQIPHFPSQINSSPVLSGVSGASQMALSPTNGRQELLSGGKSLASLGVGGEMTSNSDTRGVLGAKPLQQYLDILYLLLVEVEKCILIAAPGASLSTLPQTHVLRTHAKDILIIISRLSNYEGPIVEVAQSLIQQLLRTETRLGLELYVLLLLRVCQSFPVIARQVSRWLTYADNNDRLNVPVVLSLLSEGLLNPTQYDAQLAKLIDSGHFKAISFAVQLVRKAVIEQSVPALPQDFSSTIEALYQLYLQITSHNGSNLSSGINSEQVVSLISDFKQYRNSSNEVFEDNAKNPSTGSLAEKEQTETIRRLLVGWALLNDKLDASSSDCHILITKTYKILSSTFKADSGSKLDGSKISNFFQLCMKVAIENYENLLIKGSTNVDENSGTANASQPLGAGQSSSANISSGMTGGVQNFSSNSSTSKASEQHLKGYGPDSGSHGLLSAPGSTIGAESVSGNNQQPSSMDRDSKYDFSNNEDGSSSKSYQMLDGLAKMMIWMLRAPFWSVDLSAKDKEKSANLVNSMGDTKSDVNAIIYPLKCFLKTYTLMLVKDHFGAHFTTKQKPYFRLMSVLISELDKAFVDDPDGYQLSATAHLESLKMVGRSLLNVSPTFVSGFSFAWVSLIMHQKFLPYLLENRSTWRLVEALLAKQLESLEPFIGRGVVTESLCLLYRGTIRMILVILHDYPSFLADHAFALCNVVPLTCVQTHNLLLSAFPSGMVLPEPLMPNLKVDQLESSSVVPSVGSDYKPALRKAGILSKVDKFINDGEDSTIVNELIEKLLEFPSTASDLEVRILRLDGKFKFDVKVINFLVLHLIISAAGATFPDKSENIDYSDIPQSKRDNVNALILLLLDNMDFEGRFLLLASLANHLRYPSTHTSFVRELIFSLFLDQNRNSLEETLYVVARNINPISANPSPGIQANSSITPNPGLGANANNLIGMNVNSVSDGNQSMFSSMQGSLPNNASSSIPTN</sequence>
<comment type="subcellular location">
    <subcellularLocation>
        <location evidence="1">Nucleus</location>
    </subcellularLocation>
</comment>
<evidence type="ECO:0000256" key="6">
    <source>
        <dbReference type="SAM" id="MobiDB-lite"/>
    </source>
</evidence>
<dbReference type="Gene3D" id="1.25.40.840">
    <property type="entry name" value="CCR4-NOT transcription complex subunit 1 TTP binding domain"/>
    <property type="match status" value="1"/>
</dbReference>
<evidence type="ECO:0000259" key="10">
    <source>
        <dbReference type="Pfam" id="PF16417"/>
    </source>
</evidence>
<dbReference type="Gene3D" id="1.25.40.790">
    <property type="match status" value="1"/>
</dbReference>
<dbReference type="PANTHER" id="PTHR13162">
    <property type="entry name" value="CCR4-NOT TRANSCRIPTION COMPLEX"/>
    <property type="match status" value="1"/>
</dbReference>
<keyword evidence="2" id="KW-0678">Repressor</keyword>
<keyword evidence="4" id="KW-0804">Transcription</keyword>
<dbReference type="Gene3D" id="1.25.40.180">
    <property type="match status" value="1"/>
</dbReference>
<dbReference type="InterPro" id="IPR032191">
    <property type="entry name" value="CNOT1_CAF1_bind"/>
</dbReference>
<feature type="compositionally biased region" description="Polar residues" evidence="6">
    <location>
        <begin position="1747"/>
        <end position="1757"/>
    </location>
</feature>
<dbReference type="PANTHER" id="PTHR13162:SF8">
    <property type="entry name" value="CCR4-NOT TRANSCRIPTION COMPLEX SUBUNIT 1"/>
    <property type="match status" value="1"/>
</dbReference>
<dbReference type="InterPro" id="IPR038535">
    <property type="entry name" value="CNOT1_TTP_bind_sf"/>
</dbReference>
<keyword evidence="14" id="KW-1185">Reference proteome</keyword>
<feature type="domain" description="CCR4-NOT transcription complex subunit 1 CAF1-binding" evidence="9">
    <location>
        <begin position="806"/>
        <end position="1022"/>
    </location>
</feature>
<dbReference type="Proteomes" id="UP000245699">
    <property type="component" value="Unassembled WGS sequence"/>
</dbReference>
<evidence type="ECO:0000259" key="8">
    <source>
        <dbReference type="Pfam" id="PF12842"/>
    </source>
</evidence>
<dbReference type="GO" id="GO:0060090">
    <property type="term" value="F:molecular adaptor activity"/>
    <property type="evidence" value="ECO:0007669"/>
    <property type="project" value="TreeGrafter"/>
</dbReference>
<feature type="compositionally biased region" description="Polar residues" evidence="6">
    <location>
        <begin position="1730"/>
        <end position="1739"/>
    </location>
</feature>
<dbReference type="GO" id="GO:0000288">
    <property type="term" value="P:nuclear-transcribed mRNA catabolic process, deadenylation-dependent decay"/>
    <property type="evidence" value="ECO:0007669"/>
    <property type="project" value="TreeGrafter"/>
</dbReference>
<feature type="compositionally biased region" description="Polar residues" evidence="6">
    <location>
        <begin position="1660"/>
        <end position="1691"/>
    </location>
</feature>
<dbReference type="GO" id="GO:0005634">
    <property type="term" value="C:nucleus"/>
    <property type="evidence" value="ECO:0007669"/>
    <property type="project" value="UniProtKB-SubCell"/>
</dbReference>
<evidence type="ECO:0000256" key="4">
    <source>
        <dbReference type="ARBA" id="ARBA00023163"/>
    </source>
</evidence>
<accession>A0A2T9YSY3</accession>
<dbReference type="OrthoDB" id="1933107at2759"/>
<feature type="domain" description="CCR4-NOT transcription complex subunit 1 TTP binding" evidence="10">
    <location>
        <begin position="592"/>
        <end position="757"/>
    </location>
</feature>
<evidence type="ECO:0000259" key="7">
    <source>
        <dbReference type="Pfam" id="PF04054"/>
    </source>
</evidence>
<dbReference type="Pfam" id="PF04054">
    <property type="entry name" value="Not1"/>
    <property type="match status" value="1"/>
</dbReference>
<dbReference type="Pfam" id="PF16415">
    <property type="entry name" value="CNOT1_CAF1_bind"/>
    <property type="match status" value="1"/>
</dbReference>
<dbReference type="Gene3D" id="1.25.40.800">
    <property type="match status" value="1"/>
</dbReference>
<comment type="caution">
    <text evidence="13">The sequence shown here is derived from an EMBL/GenBank/DDBJ whole genome shotgun (WGS) entry which is preliminary data.</text>
</comment>
<dbReference type="Pfam" id="PF16418">
    <property type="entry name" value="CNOT1_HEAT"/>
    <property type="match status" value="1"/>
</dbReference>
<dbReference type="STRING" id="61424.A0A2T9YSY3"/>
<dbReference type="InterPro" id="IPR032194">
    <property type="entry name" value="CNOT1_HEAT"/>
</dbReference>
<evidence type="ECO:0000259" key="12">
    <source>
        <dbReference type="Pfam" id="PF25097"/>
    </source>
</evidence>
<dbReference type="GO" id="GO:0000932">
    <property type="term" value="C:P-body"/>
    <property type="evidence" value="ECO:0007669"/>
    <property type="project" value="TreeGrafter"/>
</dbReference>
<dbReference type="InterPro" id="IPR024557">
    <property type="entry name" value="CNOT1_dom_4"/>
</dbReference>
<evidence type="ECO:0000256" key="3">
    <source>
        <dbReference type="ARBA" id="ARBA00023015"/>
    </source>
</evidence>
<dbReference type="Pfam" id="PF12842">
    <property type="entry name" value="DUF3819"/>
    <property type="match status" value="1"/>
</dbReference>
<feature type="domain" description="CCR4-Not complex component Not1 C-terminal" evidence="7">
    <location>
        <begin position="1863"/>
        <end position="2170"/>
    </location>
</feature>
<protein>
    <submittedName>
        <fullName evidence="13">Uncharacterized protein</fullName>
    </submittedName>
</protein>
<evidence type="ECO:0000256" key="1">
    <source>
        <dbReference type="ARBA" id="ARBA00004123"/>
    </source>
</evidence>